<dbReference type="Reactome" id="R-CEL-418597">
    <property type="pathway name" value="G alpha (z) signalling events"/>
</dbReference>
<dbReference type="EMBL" id="BX284606">
    <property type="protein sequence ID" value="CCD71641.1"/>
    <property type="molecule type" value="Genomic_DNA"/>
</dbReference>
<accession>G5ECK9</accession>
<dbReference type="SMART" id="SM00315">
    <property type="entry name" value="RGS"/>
    <property type="match status" value="1"/>
</dbReference>
<dbReference type="InterPro" id="IPR016137">
    <property type="entry name" value="RGS"/>
</dbReference>
<gene>
    <name evidence="2 5" type="primary">rgs-8.1</name>
    <name evidence="3 6" type="synonym">rgs-8.2</name>
    <name evidence="2" type="ORF">CELE_F52D2.2</name>
    <name evidence="3" type="ORF">CELE_Y59E1A.2</name>
    <name evidence="5" type="ORF">F52D2.2</name>
    <name evidence="6" type="ORF">Y59E1A.2</name>
</gene>
<dbReference type="PRINTS" id="PR01301">
    <property type="entry name" value="RGSPROTEIN"/>
</dbReference>
<protein>
    <submittedName>
        <fullName evidence="2">RGS domain-containing protein</fullName>
    </submittedName>
</protein>
<dbReference type="eggNOG" id="KOG3589">
    <property type="taxonomic scope" value="Eukaryota"/>
</dbReference>
<organism evidence="2 4">
    <name type="scientific">Caenorhabditis elegans</name>
    <dbReference type="NCBI Taxonomy" id="6239"/>
    <lineage>
        <taxon>Eukaryota</taxon>
        <taxon>Metazoa</taxon>
        <taxon>Ecdysozoa</taxon>
        <taxon>Nematoda</taxon>
        <taxon>Chromadorea</taxon>
        <taxon>Rhabditida</taxon>
        <taxon>Rhabditina</taxon>
        <taxon>Rhabditomorpha</taxon>
        <taxon>Rhabditoidea</taxon>
        <taxon>Rhabditidae</taxon>
        <taxon>Peloderinae</taxon>
        <taxon>Caenorhabditis</taxon>
    </lineage>
</organism>
<dbReference type="SMR" id="G5ECK9"/>
<name>G5ECK9_CAEEL</name>
<evidence type="ECO:0000313" key="3">
    <source>
        <dbReference type="EMBL" id="CCD71654.1"/>
    </source>
</evidence>
<dbReference type="HOGENOM" id="CLU_1031475_0_0_1"/>
<dbReference type="GeneID" id="190409"/>
<dbReference type="PIR" id="A89473">
    <property type="entry name" value="A89473"/>
</dbReference>
<dbReference type="Reactome" id="R-CEL-416476">
    <property type="pathway name" value="G alpha (q) signalling events"/>
</dbReference>
<dbReference type="RefSeq" id="NP_508359.1">
    <property type="nucleotide sequence ID" value="NM_075958.3"/>
</dbReference>
<evidence type="ECO:0000259" key="1">
    <source>
        <dbReference type="PROSITE" id="PS50132"/>
    </source>
</evidence>
<dbReference type="Proteomes" id="UP000001940">
    <property type="component" value="Chromosome X"/>
</dbReference>
<dbReference type="WormBase" id="Y59E1A.2">
    <property type="protein sequence ID" value="CE04623"/>
    <property type="gene ID" value="WBGene00021988"/>
    <property type="gene designation" value="rgs-8.2"/>
</dbReference>
<evidence type="ECO:0000313" key="2">
    <source>
        <dbReference type="EMBL" id="CCD71641.1"/>
    </source>
</evidence>
<dbReference type="Bgee" id="WBGene00004351">
    <property type="expression patterns" value="Expressed in embryo and 3 other cell types or tissues"/>
</dbReference>
<reference evidence="2" key="2">
    <citation type="submission" date="2003-03" db="EMBL/GenBank/DDBJ databases">
        <authorList>
            <person name="Sulson J.E."/>
            <person name="Waterston R."/>
        </authorList>
    </citation>
    <scope>NUCLEOTIDE SEQUENCE</scope>
    <source>
        <strain evidence="2">Bristol N2</strain>
    </source>
</reference>
<dbReference type="GeneID" id="180507"/>
<dbReference type="Gene3D" id="1.10.196.10">
    <property type="match status" value="1"/>
</dbReference>
<proteinExistence type="predicted"/>
<reference evidence="2" key="3">
    <citation type="submission" date="2024-10" db="EMBL/GenBank/DDBJ databases">
        <authorList>
            <consortium name="WormBase Consortium"/>
            <person name="WormBase"/>
        </authorList>
    </citation>
    <scope>NUCLEOTIDE SEQUENCE</scope>
    <source>
        <strain evidence="2">Bristol N2</strain>
    </source>
</reference>
<dbReference type="RefSeq" id="NP_508356.1">
    <property type="nucleotide sequence ID" value="NM_075955.1"/>
</dbReference>
<dbReference type="Reactome" id="R-CEL-418594">
    <property type="pathway name" value="G alpha (i) signalling events"/>
</dbReference>
<evidence type="ECO:0000313" key="5">
    <source>
        <dbReference type="WormBase" id="F52D2.2"/>
    </source>
</evidence>
<feature type="domain" description="RGS" evidence="1">
    <location>
        <begin position="102"/>
        <end position="217"/>
    </location>
</feature>
<dbReference type="STRING" id="6239.F52D2.2.1"/>
<dbReference type="Gene3D" id="1.10.167.10">
    <property type="entry name" value="Regulator of G-protein Signalling 4, domain 2"/>
    <property type="match status" value="1"/>
</dbReference>
<dbReference type="AGR" id="WB:WBGene00021988"/>
<evidence type="ECO:0000313" key="4">
    <source>
        <dbReference type="Proteomes" id="UP000001940"/>
    </source>
</evidence>
<reference evidence="2 4" key="1">
    <citation type="journal article" date="1998" name="Science">
        <title>Genome sequence of the nematode C. elegans: a platform for investigating biology.</title>
        <authorList>
            <consortium name="The C. elegans sequencing consortium"/>
            <person name="Sulson J.E."/>
            <person name="Waterston R."/>
        </authorList>
    </citation>
    <scope>NUCLEOTIDE SEQUENCE [LARGE SCALE GENOMIC DNA]</scope>
    <source>
        <strain evidence="2 4">Bristol N2</strain>
    </source>
</reference>
<evidence type="ECO:0000313" key="6">
    <source>
        <dbReference type="WormBase" id="Y59E1A.2"/>
    </source>
</evidence>
<dbReference type="KEGG" id="cel:CELE_Y59E1A.2"/>
<dbReference type="InterPro" id="IPR036305">
    <property type="entry name" value="RGS_sf"/>
</dbReference>
<dbReference type="OrthoDB" id="196547at2759"/>
<sequence>MSMATVDPWMQNLPQITNQDFFHSSGIECWNRQFPDHRVVEENGPIKTKDALMILYFITVRNIRKNRNTITRIRDALKSPVSIFRRSPKLSLQEDVLSWQKSPESLAASEYGSKLFVQFLKQQTSADDVDFWLACAKHRWTEMTRDGYEYAAYMIYNTYVFWTCERKIDLLDKFCFVDDDGGTPRDVFITAQAYVGTKFPKDSHKKFLQDPIYLNFLHSVSSAANQQKK</sequence>
<dbReference type="KEGG" id="cel:CELE_F52D2.2"/>
<dbReference type="AlphaFoldDB" id="G5ECK9"/>
<dbReference type="PaxDb" id="6239-F52D2.2"/>
<dbReference type="PANTHER" id="PTHR10845">
    <property type="entry name" value="REGULATOR OF G PROTEIN SIGNALING"/>
    <property type="match status" value="1"/>
</dbReference>
<dbReference type="CTD" id="180507"/>
<dbReference type="InterPro" id="IPR024066">
    <property type="entry name" value="RGS_subdom1/3"/>
</dbReference>
<dbReference type="SUPFAM" id="SSF48097">
    <property type="entry name" value="Regulator of G-protein signaling, RGS"/>
    <property type="match status" value="1"/>
</dbReference>
<dbReference type="FunCoup" id="G5ECK9">
    <property type="interactions" value="3"/>
</dbReference>
<dbReference type="PROSITE" id="PS50132">
    <property type="entry name" value="RGS"/>
    <property type="match status" value="1"/>
</dbReference>
<dbReference type="EMBL" id="BX284606">
    <property type="protein sequence ID" value="CCD71654.1"/>
    <property type="molecule type" value="Genomic_DNA"/>
</dbReference>
<dbReference type="AGR" id="WB:WBGene00004351"/>
<dbReference type="CTD" id="190409"/>
<keyword evidence="4" id="KW-1185">Reference proteome</keyword>
<dbReference type="PANTHER" id="PTHR10845:SF259">
    <property type="entry name" value="RGS DOMAIN-CONTAINING PROTEIN-RELATED"/>
    <property type="match status" value="1"/>
</dbReference>
<dbReference type="WormBase" id="F52D2.2">
    <property type="protein sequence ID" value="CE04623"/>
    <property type="gene ID" value="WBGene00004351"/>
    <property type="gene designation" value="rgs-8.1"/>
</dbReference>
<dbReference type="Pfam" id="PF00615">
    <property type="entry name" value="RGS"/>
    <property type="match status" value="1"/>
</dbReference>
<dbReference type="InterPro" id="IPR044926">
    <property type="entry name" value="RGS_subdomain_2"/>
</dbReference>